<dbReference type="STRING" id="656914.SAMN00017405_1291"/>
<keyword evidence="1" id="KW-0378">Hydrolase</keyword>
<evidence type="ECO:0000256" key="1">
    <source>
        <dbReference type="ARBA" id="ARBA00022801"/>
    </source>
</evidence>
<gene>
    <name evidence="3" type="ORF">SAMN00017405_1291</name>
</gene>
<protein>
    <submittedName>
        <fullName evidence="3">DNA repair exonuclease SbcCD nuclease subunit</fullName>
    </submittedName>
</protein>
<accession>A0A1W1VAD8</accession>
<dbReference type="EMBL" id="FWWT01000017">
    <property type="protein sequence ID" value="SMB90285.1"/>
    <property type="molecule type" value="Genomic_DNA"/>
</dbReference>
<dbReference type="Gene3D" id="3.60.21.10">
    <property type="match status" value="1"/>
</dbReference>
<dbReference type="InterPro" id="IPR050535">
    <property type="entry name" value="DNA_Repair-Maintenance_Comp"/>
</dbReference>
<feature type="domain" description="Calcineurin-like phosphoesterase" evidence="2">
    <location>
        <begin position="4"/>
        <end position="195"/>
    </location>
</feature>
<organism evidence="3 4">
    <name type="scientific">Desulfonispora thiosulfatigenes DSM 11270</name>
    <dbReference type="NCBI Taxonomy" id="656914"/>
    <lineage>
        <taxon>Bacteria</taxon>
        <taxon>Bacillati</taxon>
        <taxon>Bacillota</taxon>
        <taxon>Clostridia</taxon>
        <taxon>Eubacteriales</taxon>
        <taxon>Peptococcaceae</taxon>
        <taxon>Desulfonispora</taxon>
    </lineage>
</organism>
<dbReference type="InterPro" id="IPR004843">
    <property type="entry name" value="Calcineurin-like_PHP"/>
</dbReference>
<dbReference type="OrthoDB" id="9773856at2"/>
<dbReference type="Proteomes" id="UP000192731">
    <property type="component" value="Unassembled WGS sequence"/>
</dbReference>
<dbReference type="GO" id="GO:0004527">
    <property type="term" value="F:exonuclease activity"/>
    <property type="evidence" value="ECO:0007669"/>
    <property type="project" value="UniProtKB-KW"/>
</dbReference>
<dbReference type="RefSeq" id="WP_084053087.1">
    <property type="nucleotide sequence ID" value="NZ_FWWT01000017.1"/>
</dbReference>
<dbReference type="InterPro" id="IPR041796">
    <property type="entry name" value="Mre11_N"/>
</dbReference>
<keyword evidence="3" id="KW-0269">Exonuclease</keyword>
<reference evidence="3 4" key="1">
    <citation type="submission" date="2017-04" db="EMBL/GenBank/DDBJ databases">
        <authorList>
            <person name="Afonso C.L."/>
            <person name="Miller P.J."/>
            <person name="Scott M.A."/>
            <person name="Spackman E."/>
            <person name="Goraichik I."/>
            <person name="Dimitrov K.M."/>
            <person name="Suarez D.L."/>
            <person name="Swayne D.E."/>
        </authorList>
    </citation>
    <scope>NUCLEOTIDE SEQUENCE [LARGE SCALE GENOMIC DNA]</scope>
    <source>
        <strain evidence="3 4">DSM 11270</strain>
    </source>
</reference>
<name>A0A1W1VAD8_DESTI</name>
<keyword evidence="3" id="KW-0540">Nuclease</keyword>
<dbReference type="PANTHER" id="PTHR30337">
    <property type="entry name" value="COMPONENT OF ATP-DEPENDENT DSDNA EXONUCLEASE"/>
    <property type="match status" value="1"/>
</dbReference>
<evidence type="ECO:0000259" key="2">
    <source>
        <dbReference type="Pfam" id="PF00149"/>
    </source>
</evidence>
<keyword evidence="4" id="KW-1185">Reference proteome</keyword>
<dbReference type="AlphaFoldDB" id="A0A1W1VAD8"/>
<dbReference type="Pfam" id="PF00149">
    <property type="entry name" value="Metallophos"/>
    <property type="match status" value="1"/>
</dbReference>
<proteinExistence type="predicted"/>
<sequence length="375" mass="43309">MEKIKVIHCGDMHFDTAFYGLTRDKSEQRKEDLRENFGRIIDIAKQEKVDLILISGDLFDNLSTMKTTIDFIIKKLQEIPHIKVFIAPGNHDPYFNKSYYTMLKWPENVHIFKDEINHVLLPELNTCVYGIGFGNQHEPESLIEGFSIDRPELINIMVLHGDVVSSSQLTEYNPITIKQIENSGLDYLALGHKHAFTKINKNANTSWAYCGTPEGKGFDELGPKGIIIGEIGKDYINLKFREISKRIYYEIDVDIRGCLTYEDIKQIITKMTALDKQRQNNLYKIILIGEIEQGFNISTLIVEEKIKDEFYFVKVIDNTELKINFEVLAKEYSLLGIFTNNMRSLLENCSDDNEKKLYEDALKMGLQVLKNEEVK</sequence>
<dbReference type="PANTHER" id="PTHR30337:SF7">
    <property type="entry name" value="PHOSPHOESTERASE"/>
    <property type="match status" value="1"/>
</dbReference>
<evidence type="ECO:0000313" key="4">
    <source>
        <dbReference type="Proteomes" id="UP000192731"/>
    </source>
</evidence>
<dbReference type="CDD" id="cd00840">
    <property type="entry name" value="MPP_Mre11_N"/>
    <property type="match status" value="1"/>
</dbReference>
<evidence type="ECO:0000313" key="3">
    <source>
        <dbReference type="EMBL" id="SMB90285.1"/>
    </source>
</evidence>
<dbReference type="InterPro" id="IPR029052">
    <property type="entry name" value="Metallo-depent_PP-like"/>
</dbReference>
<dbReference type="SUPFAM" id="SSF56300">
    <property type="entry name" value="Metallo-dependent phosphatases"/>
    <property type="match status" value="1"/>
</dbReference>